<gene>
    <name evidence="5" type="ORF">IXC47_11905</name>
</gene>
<dbReference type="Gene3D" id="1.10.3680.10">
    <property type="entry name" value="TerB-like"/>
    <property type="match status" value="1"/>
</dbReference>
<dbReference type="InterPro" id="IPR007791">
    <property type="entry name" value="DjlA_N"/>
</dbReference>
<evidence type="ECO:0000256" key="1">
    <source>
        <dbReference type="SAM" id="Phobius"/>
    </source>
</evidence>
<keyword evidence="1" id="KW-1133">Transmembrane helix</keyword>
<evidence type="ECO:0000313" key="6">
    <source>
        <dbReference type="Proteomes" id="UP000657372"/>
    </source>
</evidence>
<reference evidence="5 6" key="1">
    <citation type="submission" date="2020-11" db="EMBL/GenBank/DDBJ databases">
        <title>WGS of Herminiimonas contaminans strain Marseille-Q4544 isolated from planarians Schmidtea mediterranea.</title>
        <authorList>
            <person name="Kangale L."/>
        </authorList>
    </citation>
    <scope>NUCLEOTIDE SEQUENCE [LARGE SCALE GENOMIC DNA]</scope>
    <source>
        <strain evidence="5 6">Marseille-Q4544</strain>
    </source>
</reference>
<dbReference type="Proteomes" id="UP000657372">
    <property type="component" value="Unassembled WGS sequence"/>
</dbReference>
<feature type="domain" description="TerB-C" evidence="4">
    <location>
        <begin position="646"/>
        <end position="771"/>
    </location>
</feature>
<feature type="domain" description="Co-chaperone DjlA N-terminal" evidence="2">
    <location>
        <begin position="523"/>
        <end position="628"/>
    </location>
</feature>
<comment type="caution">
    <text evidence="5">The sequence shown here is derived from an EMBL/GenBank/DDBJ whole genome shotgun (WGS) entry which is preliminary data.</text>
</comment>
<protein>
    <submittedName>
        <fullName evidence="5">TerB N-terminal domain-containing protein</fullName>
    </submittedName>
</protein>
<sequence>MAKKKKPSVFSWIVGVLVVLWIIGKTENVWLVLFLVGVIYIVYKAYKKNASSSQQDDQRIQRPSESLNPRAHKVVNDTDEPFLVQVSSNGARAYAVPPSPNQVSDGKWIPKGQTVEVGRFSIAGGMIYVGNKLPTYYGQQDPALIDSRKPIAKAGNFTEDLTGYWPSYSDISNQARHAYLQWLSEGRTHPEAGIGYVFLFFCGLERRALIDLKGSLNSSDEIKEIIDECRRLLAIYGEKSHSFSGYCGRFIEYLELMNIPERSYDNPVPELGPSSELSYHLRIAIGQAMLDKSPIPAHVALAWTEQDPAVMRRTAVTRCKAEFRRLFEIKYKQQFDGGMKLTLNLTKLKLVYRPASAGFRGGPEIVLDFGDIPDVTALTKPIKLLQIVVDACTEELDAYSRFVGRNPGQELALEGLLLLPVDMWPQPAQDSLDQLIMRASQGMALMSMRELADTFSAIGELSKERIRGLALALYSKKIGLEPDILEGAKTPKAENKIALFKIDSIVDDKRAAPAYQIAAITLELAAAVAHADGEFSASELGFLNTHIESWVHLTPTLQRRLKCRARLLMVEPVSLAALKKKVESLDPSAREMIAGFAASLVQADTKAAPAEIKLLEKIYKLLGVEQNKAYSAVHQNATSPGLAGQAKSASGFVLDKDKIAALQQDSESLSSLLGNIFKEEVDIPPPIVPVEESVANNAILGLDDAHSAFARMLLSRMSWSRQELGNIAQDLEVMLDGALEKLNEAAFDTYDFPFTDGDDPIEISPEIIEKLAI</sequence>
<name>A0ABS0EU77_9BURK</name>
<keyword evidence="6" id="KW-1185">Reference proteome</keyword>
<dbReference type="InterPro" id="IPR025266">
    <property type="entry name" value="TerB_N"/>
</dbReference>
<feature type="transmembrane region" description="Helical" evidence="1">
    <location>
        <begin position="7"/>
        <end position="23"/>
    </location>
</feature>
<dbReference type="Pfam" id="PF15615">
    <property type="entry name" value="TerB_C"/>
    <property type="match status" value="1"/>
</dbReference>
<keyword evidence="1" id="KW-0472">Membrane</keyword>
<keyword evidence="1" id="KW-0812">Transmembrane</keyword>
<dbReference type="EMBL" id="JADOEL010000009">
    <property type="protein sequence ID" value="MBF8178387.1"/>
    <property type="molecule type" value="Genomic_DNA"/>
</dbReference>
<evidence type="ECO:0000259" key="2">
    <source>
        <dbReference type="Pfam" id="PF05099"/>
    </source>
</evidence>
<dbReference type="Pfam" id="PF13208">
    <property type="entry name" value="TerB_N"/>
    <property type="match status" value="1"/>
</dbReference>
<dbReference type="SUPFAM" id="SSF158682">
    <property type="entry name" value="TerB-like"/>
    <property type="match status" value="1"/>
</dbReference>
<dbReference type="CDD" id="cd07176">
    <property type="entry name" value="terB"/>
    <property type="match status" value="1"/>
</dbReference>
<evidence type="ECO:0000259" key="3">
    <source>
        <dbReference type="Pfam" id="PF13208"/>
    </source>
</evidence>
<dbReference type="Pfam" id="PF05099">
    <property type="entry name" value="TerB"/>
    <property type="match status" value="1"/>
</dbReference>
<feature type="domain" description="TerB N-terminal" evidence="3">
    <location>
        <begin position="110"/>
        <end position="315"/>
    </location>
</feature>
<dbReference type="RefSeq" id="WP_195875765.1">
    <property type="nucleotide sequence ID" value="NZ_JADOEL010000009.1"/>
</dbReference>
<accession>A0ABS0EU77</accession>
<dbReference type="InterPro" id="IPR028932">
    <property type="entry name" value="TerB-C"/>
</dbReference>
<proteinExistence type="predicted"/>
<organism evidence="5 6">
    <name type="scientific">Herminiimonas contaminans</name>
    <dbReference type="NCBI Taxonomy" id="1111140"/>
    <lineage>
        <taxon>Bacteria</taxon>
        <taxon>Pseudomonadati</taxon>
        <taxon>Pseudomonadota</taxon>
        <taxon>Betaproteobacteria</taxon>
        <taxon>Burkholderiales</taxon>
        <taxon>Oxalobacteraceae</taxon>
        <taxon>Herminiimonas</taxon>
    </lineage>
</organism>
<evidence type="ECO:0000259" key="4">
    <source>
        <dbReference type="Pfam" id="PF15615"/>
    </source>
</evidence>
<evidence type="ECO:0000313" key="5">
    <source>
        <dbReference type="EMBL" id="MBF8178387.1"/>
    </source>
</evidence>
<dbReference type="InterPro" id="IPR029024">
    <property type="entry name" value="TerB-like"/>
</dbReference>